<dbReference type="InterPro" id="IPR032806">
    <property type="entry name" value="YbfD_N"/>
</dbReference>
<dbReference type="InterPro" id="IPR047647">
    <property type="entry name" value="ISAs1_transpos"/>
</dbReference>
<feature type="domain" description="H repeat-associated protein N-terminal" evidence="2">
    <location>
        <begin position="8"/>
        <end position="94"/>
    </location>
</feature>
<accession>A0A485JFG6</accession>
<proteinExistence type="inferred from homology"/>
<dbReference type="PANTHER" id="PTHR30298:SF0">
    <property type="entry name" value="PROTEIN YBFL-RELATED"/>
    <property type="match status" value="1"/>
</dbReference>
<name>A0A485JFG6_ECOLX</name>
<dbReference type="Pfam" id="PF13808">
    <property type="entry name" value="DDE_Tnp_1_assoc"/>
    <property type="match status" value="1"/>
</dbReference>
<evidence type="ECO:0000256" key="1">
    <source>
        <dbReference type="ARBA" id="ARBA00010075"/>
    </source>
</evidence>
<evidence type="ECO:0000313" key="3">
    <source>
        <dbReference type="EMBL" id="VFT69437.1"/>
    </source>
</evidence>
<dbReference type="EMBL" id="CAADJZ010000001">
    <property type="protein sequence ID" value="VFT69437.1"/>
    <property type="molecule type" value="Genomic_DNA"/>
</dbReference>
<reference evidence="3 4" key="1">
    <citation type="submission" date="2019-03" db="EMBL/GenBank/DDBJ databases">
        <authorList>
            <consortium name="Pathogen Informatics"/>
        </authorList>
    </citation>
    <scope>NUCLEOTIDE SEQUENCE [LARGE SCALE GENOMIC DNA]</scope>
    <source>
        <strain evidence="3 4">NCTC10974</strain>
    </source>
</reference>
<protein>
    <submittedName>
        <fullName evidence="3">H repeat-associated protein</fullName>
    </submittedName>
</protein>
<dbReference type="AlphaFoldDB" id="A0A485JFG6"/>
<dbReference type="NCBIfam" id="NF033564">
    <property type="entry name" value="transpos_ISAs1"/>
    <property type="match status" value="1"/>
</dbReference>
<evidence type="ECO:0000313" key="4">
    <source>
        <dbReference type="Proteomes" id="UP000358010"/>
    </source>
</evidence>
<evidence type="ECO:0000259" key="2">
    <source>
        <dbReference type="Pfam" id="PF13808"/>
    </source>
</evidence>
<dbReference type="PANTHER" id="PTHR30298">
    <property type="entry name" value="H REPEAT-ASSOCIATED PREDICTED TRANSPOSASE"/>
    <property type="match status" value="1"/>
</dbReference>
<dbReference type="Proteomes" id="UP000358010">
    <property type="component" value="Unassembled WGS sequence"/>
</dbReference>
<organism evidence="3 4">
    <name type="scientific">Escherichia coli</name>
    <dbReference type="NCBI Taxonomy" id="562"/>
    <lineage>
        <taxon>Bacteria</taxon>
        <taxon>Pseudomonadati</taxon>
        <taxon>Pseudomonadota</taxon>
        <taxon>Gammaproteobacteria</taxon>
        <taxon>Enterobacterales</taxon>
        <taxon>Enterobacteriaceae</taxon>
        <taxon>Escherichia</taxon>
    </lineage>
</organism>
<comment type="similarity">
    <text evidence="1">Belongs to the transposase 11 family.</text>
</comment>
<gene>
    <name evidence="3" type="ORF">NCTC10974_02969</name>
</gene>
<dbReference type="InterPro" id="IPR051698">
    <property type="entry name" value="Transposase_11-like"/>
</dbReference>
<sequence length="183" mass="21053">MEFKKLMEHISIIPDYRQAWKVEHKLSDILLLTICAVISGAEGWEDIEDFGEAHLDFLKQYGDFDNGIPVHDTIARVVSCISPEKFHECFINWMLDCHSSDDKDVIAIDGKTLRYSYDKSRRKGAIHVISVFSIMHSQIPWKIKTNEKNNEITAVSEFLNIMGIKGKIIAPIQCDTRKTSLRR</sequence>